<proteinExistence type="predicted"/>
<comment type="caution">
    <text evidence="1">The sequence shown here is derived from an EMBL/GenBank/DDBJ whole genome shotgun (WGS) entry which is preliminary data.</text>
</comment>
<dbReference type="EMBL" id="REGN01000121">
    <property type="protein sequence ID" value="RNA44319.1"/>
    <property type="molecule type" value="Genomic_DNA"/>
</dbReference>
<evidence type="ECO:0000313" key="2">
    <source>
        <dbReference type="Proteomes" id="UP000276133"/>
    </source>
</evidence>
<name>A0A3M7T8P1_BRAPC</name>
<sequence>MIYIIFKCLIIFSYIIINRTNIIVRKRKIGTKIIERQSKIGMLKPLFDENFEPISYDFEKYAAN</sequence>
<accession>A0A3M7T8P1</accession>
<reference evidence="1 2" key="1">
    <citation type="journal article" date="2018" name="Sci. Rep.">
        <title>Genomic signatures of local adaptation to the degree of environmental predictability in rotifers.</title>
        <authorList>
            <person name="Franch-Gras L."/>
            <person name="Hahn C."/>
            <person name="Garcia-Roger E.M."/>
            <person name="Carmona M.J."/>
            <person name="Serra M."/>
            <person name="Gomez A."/>
        </authorList>
    </citation>
    <scope>NUCLEOTIDE SEQUENCE [LARGE SCALE GENOMIC DNA]</scope>
    <source>
        <strain evidence="1">HYR1</strain>
    </source>
</reference>
<keyword evidence="2" id="KW-1185">Reference proteome</keyword>
<gene>
    <name evidence="1" type="ORF">BpHYR1_009572</name>
</gene>
<evidence type="ECO:0000313" key="1">
    <source>
        <dbReference type="EMBL" id="RNA44319.1"/>
    </source>
</evidence>
<protein>
    <submittedName>
        <fullName evidence="1">Uncharacterized protein</fullName>
    </submittedName>
</protein>
<dbReference type="AlphaFoldDB" id="A0A3M7T8P1"/>
<organism evidence="1 2">
    <name type="scientific">Brachionus plicatilis</name>
    <name type="common">Marine rotifer</name>
    <name type="synonym">Brachionus muelleri</name>
    <dbReference type="NCBI Taxonomy" id="10195"/>
    <lineage>
        <taxon>Eukaryota</taxon>
        <taxon>Metazoa</taxon>
        <taxon>Spiralia</taxon>
        <taxon>Gnathifera</taxon>
        <taxon>Rotifera</taxon>
        <taxon>Eurotatoria</taxon>
        <taxon>Monogononta</taxon>
        <taxon>Pseudotrocha</taxon>
        <taxon>Ploima</taxon>
        <taxon>Brachionidae</taxon>
        <taxon>Brachionus</taxon>
    </lineage>
</organism>
<dbReference type="Proteomes" id="UP000276133">
    <property type="component" value="Unassembled WGS sequence"/>
</dbReference>